<reference evidence="4" key="1">
    <citation type="submission" date="2015-01" db="EMBL/GenBank/DDBJ databases">
        <title>The Genome Sequence of Cladophialophora bantiana CBS 173.52.</title>
        <authorList>
            <consortium name="The Broad Institute Genomics Platform"/>
            <person name="Cuomo C."/>
            <person name="de Hoog S."/>
            <person name="Gorbushina A."/>
            <person name="Stielow B."/>
            <person name="Teixiera M."/>
            <person name="Abouelleil A."/>
            <person name="Chapman S.B."/>
            <person name="Priest M."/>
            <person name="Young S.K."/>
            <person name="Wortman J."/>
            <person name="Nusbaum C."/>
            <person name="Birren B."/>
        </authorList>
    </citation>
    <scope>NUCLEOTIDE SEQUENCE [LARGE SCALE GENOMIC DNA]</scope>
    <source>
        <strain evidence="4">CBS 173.52</strain>
    </source>
</reference>
<evidence type="ECO:0000313" key="4">
    <source>
        <dbReference type="EMBL" id="KIW86873.1"/>
    </source>
</evidence>
<keyword evidence="3" id="KW-1133">Transmembrane helix</keyword>
<evidence type="ECO:0000256" key="2">
    <source>
        <dbReference type="ARBA" id="ARBA00022475"/>
    </source>
</evidence>
<evidence type="ECO:0008006" key="6">
    <source>
        <dbReference type="Google" id="ProtNLM"/>
    </source>
</evidence>
<feature type="transmembrane region" description="Helical" evidence="3">
    <location>
        <begin position="109"/>
        <end position="127"/>
    </location>
</feature>
<dbReference type="RefSeq" id="XP_016613542.1">
    <property type="nucleotide sequence ID" value="XM_016770200.1"/>
</dbReference>
<dbReference type="HOGENOM" id="CLU_028452_3_1_1"/>
<dbReference type="InterPro" id="IPR050375">
    <property type="entry name" value="MFS_TsgA-like"/>
</dbReference>
<keyword evidence="2" id="KW-1003">Cell membrane</keyword>
<feature type="transmembrane region" description="Helical" evidence="3">
    <location>
        <begin position="41"/>
        <end position="61"/>
    </location>
</feature>
<keyword evidence="3" id="KW-0812">Transmembrane</keyword>
<dbReference type="VEuPathDB" id="FungiDB:Z519_12494"/>
<feature type="transmembrane region" description="Helical" evidence="3">
    <location>
        <begin position="303"/>
        <end position="321"/>
    </location>
</feature>
<feature type="transmembrane region" description="Helical" evidence="3">
    <location>
        <begin position="261"/>
        <end position="283"/>
    </location>
</feature>
<gene>
    <name evidence="4" type="ORF">Z519_12494</name>
</gene>
<feature type="transmembrane region" description="Helical" evidence="3">
    <location>
        <begin position="351"/>
        <end position="373"/>
    </location>
</feature>
<comment type="subcellular location">
    <subcellularLocation>
        <location evidence="1">Cell inner membrane</location>
        <topology evidence="1">Multi-pass membrane protein</topology>
    </subcellularLocation>
</comment>
<proteinExistence type="predicted"/>
<dbReference type="SUPFAM" id="SSF103473">
    <property type="entry name" value="MFS general substrate transporter"/>
    <property type="match status" value="1"/>
</dbReference>
<dbReference type="PANTHER" id="PTHR43702">
    <property type="entry name" value="L-FUCOSE-PROTON SYMPORTER"/>
    <property type="match status" value="1"/>
</dbReference>
<dbReference type="Pfam" id="PF07690">
    <property type="entry name" value="MFS_1"/>
    <property type="match status" value="1"/>
</dbReference>
<keyword evidence="3" id="KW-0472">Membrane</keyword>
<feature type="transmembrane region" description="Helical" evidence="3">
    <location>
        <begin position="385"/>
        <end position="404"/>
    </location>
</feature>
<feature type="transmembrane region" description="Helical" evidence="3">
    <location>
        <begin position="410"/>
        <end position="431"/>
    </location>
</feature>
<dbReference type="InterPro" id="IPR011701">
    <property type="entry name" value="MFS"/>
</dbReference>
<dbReference type="Gene3D" id="1.20.1250.20">
    <property type="entry name" value="MFS general substrate transporter like domains"/>
    <property type="match status" value="2"/>
</dbReference>
<protein>
    <recommendedName>
        <fullName evidence="6">Major facilitator superfamily (MFS) profile domain-containing protein</fullName>
    </recommendedName>
</protein>
<dbReference type="EMBL" id="KN847009">
    <property type="protein sequence ID" value="KIW86873.1"/>
    <property type="molecule type" value="Genomic_DNA"/>
</dbReference>
<dbReference type="GeneID" id="27705422"/>
<evidence type="ECO:0000313" key="5">
    <source>
        <dbReference type="Proteomes" id="UP000053789"/>
    </source>
</evidence>
<dbReference type="InterPro" id="IPR036259">
    <property type="entry name" value="MFS_trans_sf"/>
</dbReference>
<organism evidence="4 5">
    <name type="scientific">Cladophialophora bantiana (strain ATCC 10958 / CBS 173.52 / CDC B-1940 / NIH 8579)</name>
    <name type="common">Xylohypha bantiana</name>
    <dbReference type="NCBI Taxonomy" id="1442370"/>
    <lineage>
        <taxon>Eukaryota</taxon>
        <taxon>Fungi</taxon>
        <taxon>Dikarya</taxon>
        <taxon>Ascomycota</taxon>
        <taxon>Pezizomycotina</taxon>
        <taxon>Eurotiomycetes</taxon>
        <taxon>Chaetothyriomycetidae</taxon>
        <taxon>Chaetothyriales</taxon>
        <taxon>Herpotrichiellaceae</taxon>
        <taxon>Cladophialophora</taxon>
    </lineage>
</organism>
<dbReference type="OrthoDB" id="546893at2759"/>
<sequence>MDHDSVERQPSNAEAIASQQRKSVANRGLTGASALTVRQSIFPITLVTILFFLWGFAYGLLDVLNAKFQTSLNITAAKAGGLQGAYFGAYFIGPLTYSGWIVRRFGYRWTFITGLCIYGIGALMFWPSAVYKSFGGFCGSLFIVGSGLSTLETSANPFIATCGPPRLSEFRLELSQSFQAVGSVVAPLLASRVFFKDTHATDLSHVQWTYVGIAAFVFCLAVVFFFSPLPEVTDADMALQAEQCSDLTGYQEKPLSKQYKLFFGVAAQFTYVGAQVAVASQFIRYSQESAGLSEAAASDRYAIGQSLFAIGRFAAAGLFMFVKPRLVLMLFMTMIMVFISLAIGISGEAGVAFLSLVLFFESCVFPTIFTLSIRGLGRHTKRGSSWIVASVSGGALFPALTGLAADHMTYHKAMCVPLAGFFVSFIFPIYLNTVCKKELDGFRETKIGYVDERRGTIIGDINDIETFEAMEKRRSVNVEKV</sequence>
<dbReference type="GO" id="GO:0005886">
    <property type="term" value="C:plasma membrane"/>
    <property type="evidence" value="ECO:0007669"/>
    <property type="project" value="UniProtKB-SubCell"/>
</dbReference>
<dbReference type="PANTHER" id="PTHR43702:SF5">
    <property type="entry name" value="MAJOR FACILITATOR SUPERFAMILY (MFS) PROFILE DOMAIN-CONTAINING PROTEIN"/>
    <property type="match status" value="1"/>
</dbReference>
<evidence type="ECO:0000256" key="3">
    <source>
        <dbReference type="SAM" id="Phobius"/>
    </source>
</evidence>
<keyword evidence="5" id="KW-1185">Reference proteome</keyword>
<evidence type="ECO:0000256" key="1">
    <source>
        <dbReference type="ARBA" id="ARBA00004429"/>
    </source>
</evidence>
<dbReference type="AlphaFoldDB" id="A0A0D2H0R5"/>
<name>A0A0D2H0R5_CLAB1</name>
<dbReference type="GO" id="GO:0022857">
    <property type="term" value="F:transmembrane transporter activity"/>
    <property type="evidence" value="ECO:0007669"/>
    <property type="project" value="InterPro"/>
</dbReference>
<feature type="transmembrane region" description="Helical" evidence="3">
    <location>
        <begin position="207"/>
        <end position="227"/>
    </location>
</feature>
<accession>A0A0D2H0R5</accession>
<dbReference type="Proteomes" id="UP000053789">
    <property type="component" value="Unassembled WGS sequence"/>
</dbReference>
<feature type="transmembrane region" description="Helical" evidence="3">
    <location>
        <begin position="81"/>
        <end position="102"/>
    </location>
</feature>
<feature type="transmembrane region" description="Helical" evidence="3">
    <location>
        <begin position="326"/>
        <end position="345"/>
    </location>
</feature>